<name>A0A497F535_9CREN</name>
<comment type="caution">
    <text evidence="4">The sequence shown here is derived from an EMBL/GenBank/DDBJ whole genome shotgun (WGS) entry which is preliminary data.</text>
</comment>
<dbReference type="EMBL" id="QMRA01000017">
    <property type="protein sequence ID" value="RLE54783.1"/>
    <property type="molecule type" value="Genomic_DNA"/>
</dbReference>
<dbReference type="AlphaFoldDB" id="A0A497F535"/>
<dbReference type="InterPro" id="IPR000644">
    <property type="entry name" value="CBS_dom"/>
</dbReference>
<sequence length="308" mass="34955">MRSKMRRVEPRFLRSDGKPNFSDKIYEREFELEVIARKPVITASQRAPVQEVIQLMMNKGFRRVPITMPDKTLLGIVTATDLVNYFGGGDYFNIIINRHEGNLFKAVEEPIESIMSRNVVKAYIDETFVDVLERMVLNNVGAVPIVTEDEKVYGIITERDVLRYLAEKVTGKKVKDIMTNDVITATPETTVKEAAQTMINLGFRRLPILEEGKLIGIVVAIDIVKVFHVKNAVKFSPKCSIYDLVRIPLSKIMTSPVITIRPDAELGEATKIMKEKNIGALPVVEDDRLVGIITERDIVYDLVLEEYR</sequence>
<dbReference type="Proteomes" id="UP000269499">
    <property type="component" value="Unassembled WGS sequence"/>
</dbReference>
<dbReference type="Gene3D" id="3.10.580.10">
    <property type="entry name" value="CBS-domain"/>
    <property type="match status" value="2"/>
</dbReference>
<dbReference type="SUPFAM" id="SSF54631">
    <property type="entry name" value="CBS-domain pair"/>
    <property type="match status" value="2"/>
</dbReference>
<dbReference type="PANTHER" id="PTHR43080">
    <property type="entry name" value="CBS DOMAIN-CONTAINING PROTEIN CBSX3, MITOCHONDRIAL"/>
    <property type="match status" value="1"/>
</dbReference>
<evidence type="ECO:0000256" key="1">
    <source>
        <dbReference type="ARBA" id="ARBA00023122"/>
    </source>
</evidence>
<dbReference type="PROSITE" id="PS51371">
    <property type="entry name" value="CBS"/>
    <property type="match status" value="4"/>
</dbReference>
<dbReference type="PANTHER" id="PTHR43080:SF2">
    <property type="entry name" value="CBS DOMAIN-CONTAINING PROTEIN"/>
    <property type="match status" value="1"/>
</dbReference>
<gene>
    <name evidence="4" type="ORF">DRJ26_01570</name>
</gene>
<feature type="domain" description="CBS" evidence="3">
    <location>
        <begin position="253"/>
        <end position="308"/>
    </location>
</feature>
<evidence type="ECO:0000259" key="3">
    <source>
        <dbReference type="PROSITE" id="PS51371"/>
    </source>
</evidence>
<dbReference type="Pfam" id="PF00571">
    <property type="entry name" value="CBS"/>
    <property type="match status" value="4"/>
</dbReference>
<feature type="domain" description="CBS" evidence="3">
    <location>
        <begin position="115"/>
        <end position="174"/>
    </location>
</feature>
<evidence type="ECO:0000313" key="5">
    <source>
        <dbReference type="Proteomes" id="UP000269499"/>
    </source>
</evidence>
<keyword evidence="1 2" id="KW-0129">CBS domain</keyword>
<reference evidence="4 5" key="1">
    <citation type="submission" date="2018-06" db="EMBL/GenBank/DDBJ databases">
        <title>Extensive metabolic versatility and redundancy in microbially diverse, dynamic hydrothermal sediments.</title>
        <authorList>
            <person name="Dombrowski N."/>
            <person name="Teske A."/>
            <person name="Baker B.J."/>
        </authorList>
    </citation>
    <scope>NUCLEOTIDE SEQUENCE [LARGE SCALE GENOMIC DNA]</scope>
    <source>
        <strain evidence="4">B20_G2</strain>
    </source>
</reference>
<accession>A0A497F535</accession>
<organism evidence="4 5">
    <name type="scientific">Thermoproteota archaeon</name>
    <dbReference type="NCBI Taxonomy" id="2056631"/>
    <lineage>
        <taxon>Archaea</taxon>
        <taxon>Thermoproteota</taxon>
    </lineage>
</organism>
<feature type="domain" description="CBS" evidence="3">
    <location>
        <begin position="36"/>
        <end position="92"/>
    </location>
</feature>
<dbReference type="InterPro" id="IPR051257">
    <property type="entry name" value="Diverse_CBS-Domain"/>
</dbReference>
<evidence type="ECO:0000256" key="2">
    <source>
        <dbReference type="PROSITE-ProRule" id="PRU00703"/>
    </source>
</evidence>
<dbReference type="SMART" id="SM00116">
    <property type="entry name" value="CBS"/>
    <property type="match status" value="4"/>
</dbReference>
<dbReference type="InterPro" id="IPR046342">
    <property type="entry name" value="CBS_dom_sf"/>
</dbReference>
<feature type="domain" description="CBS" evidence="3">
    <location>
        <begin position="178"/>
        <end position="233"/>
    </location>
</feature>
<proteinExistence type="predicted"/>
<protein>
    <recommendedName>
        <fullName evidence="3">CBS domain-containing protein</fullName>
    </recommendedName>
</protein>
<evidence type="ECO:0000313" key="4">
    <source>
        <dbReference type="EMBL" id="RLE54783.1"/>
    </source>
</evidence>